<organism evidence="6 7">
    <name type="scientific">Deinococcus aquiradiocola</name>
    <dbReference type="NCBI Taxonomy" id="393059"/>
    <lineage>
        <taxon>Bacteria</taxon>
        <taxon>Thermotogati</taxon>
        <taxon>Deinococcota</taxon>
        <taxon>Deinococci</taxon>
        <taxon>Deinococcales</taxon>
        <taxon>Deinococcaceae</taxon>
        <taxon>Deinococcus</taxon>
    </lineage>
</organism>
<dbReference type="InterPro" id="IPR050226">
    <property type="entry name" value="NagZ_Beta-hexosaminidase"/>
</dbReference>
<dbReference type="Pfam" id="PF00933">
    <property type="entry name" value="Glyco_hydro_3"/>
    <property type="match status" value="1"/>
</dbReference>
<dbReference type="Proteomes" id="UP000635726">
    <property type="component" value="Unassembled WGS sequence"/>
</dbReference>
<keyword evidence="3" id="KW-0326">Glycosidase</keyword>
<comment type="caution">
    <text evidence="6">The sequence shown here is derived from an EMBL/GenBank/DDBJ whole genome shotgun (WGS) entry which is preliminary data.</text>
</comment>
<comment type="similarity">
    <text evidence="1">Belongs to the glycosyl hydrolase 3 family.</text>
</comment>
<keyword evidence="7" id="KW-1185">Reference proteome</keyword>
<feature type="region of interest" description="Disordered" evidence="4">
    <location>
        <begin position="480"/>
        <end position="504"/>
    </location>
</feature>
<dbReference type="PANTHER" id="PTHR30480:SF16">
    <property type="entry name" value="GLYCOSIDE HYDROLASE FAMILY 3 DOMAIN PROTEIN"/>
    <property type="match status" value="1"/>
</dbReference>
<keyword evidence="2" id="KW-0378">Hydrolase</keyword>
<evidence type="ECO:0000313" key="6">
    <source>
        <dbReference type="EMBL" id="GGJ77075.1"/>
    </source>
</evidence>
<dbReference type="PROSITE" id="PS00775">
    <property type="entry name" value="GLYCOSYL_HYDROL_F3"/>
    <property type="match status" value="1"/>
</dbReference>
<dbReference type="RefSeq" id="WP_229670939.1">
    <property type="nucleotide sequence ID" value="NZ_BMOE01000006.1"/>
</dbReference>
<dbReference type="InterPro" id="IPR017853">
    <property type="entry name" value="GH"/>
</dbReference>
<gene>
    <name evidence="6" type="ORF">GCM10008939_21450</name>
</gene>
<dbReference type="PANTHER" id="PTHR30480">
    <property type="entry name" value="BETA-HEXOSAMINIDASE-RELATED"/>
    <property type="match status" value="1"/>
</dbReference>
<evidence type="ECO:0000256" key="4">
    <source>
        <dbReference type="SAM" id="MobiDB-lite"/>
    </source>
</evidence>
<dbReference type="AlphaFoldDB" id="A0A917PGM1"/>
<dbReference type="SUPFAM" id="SSF51445">
    <property type="entry name" value="(Trans)glycosidases"/>
    <property type="match status" value="1"/>
</dbReference>
<dbReference type="NCBIfam" id="NF003740">
    <property type="entry name" value="PRK05337.1"/>
    <property type="match status" value="1"/>
</dbReference>
<dbReference type="InterPro" id="IPR019800">
    <property type="entry name" value="Glyco_hydro_3_AS"/>
</dbReference>
<dbReference type="GO" id="GO:0005975">
    <property type="term" value="P:carbohydrate metabolic process"/>
    <property type="evidence" value="ECO:0007669"/>
    <property type="project" value="InterPro"/>
</dbReference>
<dbReference type="PRINTS" id="PR00133">
    <property type="entry name" value="GLHYDRLASE3"/>
</dbReference>
<feature type="domain" description="Glycoside hydrolase family 3 N-terminal" evidence="5">
    <location>
        <begin position="6"/>
        <end position="317"/>
    </location>
</feature>
<evidence type="ECO:0000259" key="5">
    <source>
        <dbReference type="Pfam" id="PF00933"/>
    </source>
</evidence>
<feature type="compositionally biased region" description="Basic and acidic residues" evidence="4">
    <location>
        <begin position="484"/>
        <end position="504"/>
    </location>
</feature>
<reference evidence="6" key="2">
    <citation type="submission" date="2020-09" db="EMBL/GenBank/DDBJ databases">
        <authorList>
            <person name="Sun Q."/>
            <person name="Ohkuma M."/>
        </authorList>
    </citation>
    <scope>NUCLEOTIDE SEQUENCE</scope>
    <source>
        <strain evidence="6">JCM 14371</strain>
    </source>
</reference>
<reference evidence="6" key="1">
    <citation type="journal article" date="2014" name="Int. J. Syst. Evol. Microbiol.">
        <title>Complete genome sequence of Corynebacterium casei LMG S-19264T (=DSM 44701T), isolated from a smear-ripened cheese.</title>
        <authorList>
            <consortium name="US DOE Joint Genome Institute (JGI-PGF)"/>
            <person name="Walter F."/>
            <person name="Albersmeier A."/>
            <person name="Kalinowski J."/>
            <person name="Ruckert C."/>
        </authorList>
    </citation>
    <scope>NUCLEOTIDE SEQUENCE</scope>
    <source>
        <strain evidence="6">JCM 14371</strain>
    </source>
</reference>
<accession>A0A917PGM1</accession>
<name>A0A917PGM1_9DEIO</name>
<dbReference type="InterPro" id="IPR001764">
    <property type="entry name" value="Glyco_hydro_3_N"/>
</dbReference>
<evidence type="ECO:0000256" key="2">
    <source>
        <dbReference type="ARBA" id="ARBA00022801"/>
    </source>
</evidence>
<sequence length="504" mass="54041">MTIHAGQLVMVDLPGPTLDDDTAQYLQDHHIRSVCLFGKNVENETQLRALCHELRRVMGPHALIAIDHEGGAILRTPFWPAPPSAMALGAADDPALTRDVHHALARQLRSVGINWNFAPVMDVNVQSENPVIGVRAFGADPALVTRHALAAVDGQTAEGVASCVKHFPGHGDTRQDSHLALPRVERSREELETTEFAPFRAAAQAGVPAFMTAHIVYPALDAQHPATLSRAILTGLLRAEWGYDGVIVTDSMGMRAIDDHYGRGEAAVLSLAAGADLVMALGRRDAQLATLQSVTAAIQDGTLPHDALRSSVTRLETLARTFPAHAAPDARHGSDPALFRTAWARGLTTVGPATPPAPGSAVTLVARREEARENVSEAGLPARALARTLASLYDLQTFEYDDAHTLDWDALRAEGRTVLLATAGRHRQAGLHGARPHLHLCLYNAYSVLDVDAPALVSYGTPPEALGAVTGWLRGETPATAHLPYDRHRPGETTAEKRPRPPST</sequence>
<dbReference type="EMBL" id="BMOE01000006">
    <property type="protein sequence ID" value="GGJ77075.1"/>
    <property type="molecule type" value="Genomic_DNA"/>
</dbReference>
<proteinExistence type="inferred from homology"/>
<evidence type="ECO:0000256" key="3">
    <source>
        <dbReference type="ARBA" id="ARBA00023295"/>
    </source>
</evidence>
<evidence type="ECO:0000256" key="1">
    <source>
        <dbReference type="ARBA" id="ARBA00005336"/>
    </source>
</evidence>
<evidence type="ECO:0000313" key="7">
    <source>
        <dbReference type="Proteomes" id="UP000635726"/>
    </source>
</evidence>
<dbReference type="InterPro" id="IPR036962">
    <property type="entry name" value="Glyco_hydro_3_N_sf"/>
</dbReference>
<dbReference type="GO" id="GO:0004553">
    <property type="term" value="F:hydrolase activity, hydrolyzing O-glycosyl compounds"/>
    <property type="evidence" value="ECO:0007669"/>
    <property type="project" value="InterPro"/>
</dbReference>
<dbReference type="GO" id="GO:0009254">
    <property type="term" value="P:peptidoglycan turnover"/>
    <property type="evidence" value="ECO:0007669"/>
    <property type="project" value="TreeGrafter"/>
</dbReference>
<dbReference type="Gene3D" id="3.20.20.300">
    <property type="entry name" value="Glycoside hydrolase, family 3, N-terminal domain"/>
    <property type="match status" value="1"/>
</dbReference>
<protein>
    <recommendedName>
        <fullName evidence="5">Glycoside hydrolase family 3 N-terminal domain-containing protein</fullName>
    </recommendedName>
</protein>